<feature type="binding site" evidence="6">
    <location>
        <position position="25"/>
    </location>
    <ligand>
        <name>Na(+)</name>
        <dbReference type="ChEBI" id="CHEBI:29101"/>
        <label>1</label>
    </ligand>
</feature>
<evidence type="ECO:0000313" key="11">
    <source>
        <dbReference type="Proteomes" id="UP000008144"/>
    </source>
</evidence>
<feature type="binding site" evidence="6">
    <location>
        <position position="370"/>
    </location>
    <ligand>
        <name>Na(+)</name>
        <dbReference type="ChEBI" id="CHEBI:29101"/>
        <label>1</label>
    </ligand>
</feature>
<evidence type="ECO:0000313" key="10">
    <source>
        <dbReference type="Ensembl" id="ENSCINP00000009703.3"/>
    </source>
</evidence>
<reference evidence="10" key="3">
    <citation type="submission" date="2025-08" db="UniProtKB">
        <authorList>
            <consortium name="Ensembl"/>
        </authorList>
    </citation>
    <scope>IDENTIFICATION</scope>
</reference>
<feature type="transmembrane region" description="Helical" evidence="9">
    <location>
        <begin position="43"/>
        <end position="63"/>
    </location>
</feature>
<dbReference type="AlphaFoldDB" id="F6QSQ2"/>
<dbReference type="PROSITE" id="PS50267">
    <property type="entry name" value="NA_NEUROTRAN_SYMP_3"/>
    <property type="match status" value="1"/>
</dbReference>
<evidence type="ECO:0000256" key="1">
    <source>
        <dbReference type="ARBA" id="ARBA00004141"/>
    </source>
</evidence>
<dbReference type="Ensembl" id="ENSCINT00000009703.3">
    <property type="protein sequence ID" value="ENSCINP00000009703.3"/>
    <property type="gene ID" value="ENSCING00000004671.3"/>
</dbReference>
<feature type="binding site" evidence="6">
    <location>
        <position position="373"/>
    </location>
    <ligand>
        <name>Na(+)</name>
        <dbReference type="ChEBI" id="CHEBI:29101"/>
        <label>1</label>
    </ligand>
</feature>
<keyword evidence="6" id="KW-0479">Metal-binding</keyword>
<evidence type="ECO:0000256" key="4">
    <source>
        <dbReference type="ARBA" id="ARBA00022989"/>
    </source>
</evidence>
<feature type="transmembrane region" description="Helical" evidence="9">
    <location>
        <begin position="185"/>
        <end position="205"/>
    </location>
</feature>
<dbReference type="GO" id="GO:0005332">
    <property type="term" value="F:gamma-aminobutyric acid:sodium:chloride symporter activity"/>
    <property type="evidence" value="ECO:0000318"/>
    <property type="project" value="GO_Central"/>
</dbReference>
<feature type="transmembrane region" description="Helical" evidence="9">
    <location>
        <begin position="433"/>
        <end position="455"/>
    </location>
</feature>
<feature type="binding site" evidence="6">
    <location>
        <position position="29"/>
    </location>
    <ligand>
        <name>Na(+)</name>
        <dbReference type="ChEBI" id="CHEBI:29101"/>
        <label>1</label>
    </ligand>
</feature>
<feature type="binding site" evidence="6">
    <location>
        <position position="22"/>
    </location>
    <ligand>
        <name>Na(+)</name>
        <dbReference type="ChEBI" id="CHEBI:29101"/>
        <label>1</label>
    </ligand>
</feature>
<evidence type="ECO:0000256" key="5">
    <source>
        <dbReference type="ARBA" id="ARBA00023136"/>
    </source>
</evidence>
<feature type="transmembrane region" description="Helical" evidence="9">
    <location>
        <begin position="217"/>
        <end position="237"/>
    </location>
</feature>
<dbReference type="GO" id="GO:0035725">
    <property type="term" value="P:sodium ion transmembrane transport"/>
    <property type="evidence" value="ECO:0000318"/>
    <property type="project" value="GO_Central"/>
</dbReference>
<dbReference type="GO" id="GO:0005886">
    <property type="term" value="C:plasma membrane"/>
    <property type="evidence" value="ECO:0000318"/>
    <property type="project" value="GO_Central"/>
</dbReference>
<evidence type="ECO:0000256" key="7">
    <source>
        <dbReference type="PIRSR" id="PIRSR600175-2"/>
    </source>
</evidence>
<dbReference type="GO" id="GO:0006865">
    <property type="term" value="P:amino acid transport"/>
    <property type="evidence" value="ECO:0000318"/>
    <property type="project" value="GO_Central"/>
</dbReference>
<dbReference type="PROSITE" id="PS00754">
    <property type="entry name" value="NA_NEUROTRAN_SYMP_2"/>
    <property type="match status" value="1"/>
</dbReference>
<comment type="subcellular location">
    <subcellularLocation>
        <location evidence="1">Membrane</location>
        <topology evidence="1">Multi-pass membrane protein</topology>
    </subcellularLocation>
</comment>
<keyword evidence="3 8" id="KW-0812">Transmembrane</keyword>
<reference evidence="10" key="4">
    <citation type="submission" date="2025-09" db="UniProtKB">
        <authorList>
            <consortium name="Ensembl"/>
        </authorList>
    </citation>
    <scope>IDENTIFICATION</scope>
</reference>
<dbReference type="PANTHER" id="PTHR11616">
    <property type="entry name" value="SODIUM/CHLORIDE DEPENDENT TRANSPORTER"/>
    <property type="match status" value="1"/>
</dbReference>
<dbReference type="InterPro" id="IPR037272">
    <property type="entry name" value="SNS_sf"/>
</dbReference>
<name>F6QSQ2_CIOIN</name>
<reference evidence="10" key="2">
    <citation type="journal article" date="2008" name="Genome Biol.">
        <title>Improved genome assembly and evidence-based global gene model set for the chordate Ciona intestinalis: new insight into intron and operon populations.</title>
        <authorList>
            <person name="Satou Y."/>
            <person name="Mineta K."/>
            <person name="Ogasawara M."/>
            <person name="Sasakura Y."/>
            <person name="Shoguchi E."/>
            <person name="Ueno K."/>
            <person name="Yamada L."/>
            <person name="Matsumoto J."/>
            <person name="Wasserscheid J."/>
            <person name="Dewar K."/>
            <person name="Wiley G.B."/>
            <person name="Macmil S.L."/>
            <person name="Roe B.A."/>
            <person name="Zeller R.W."/>
            <person name="Hastings K.E."/>
            <person name="Lemaire P."/>
            <person name="Lindquist E."/>
            <person name="Endo T."/>
            <person name="Hotta K."/>
            <person name="Inaba K."/>
        </authorList>
    </citation>
    <scope>NUCLEOTIDE SEQUENCE [LARGE SCALE GENOMIC DNA]</scope>
    <source>
        <strain evidence="10">wild type</strain>
    </source>
</reference>
<dbReference type="HOGENOM" id="CLU_006855_9_5_1"/>
<reference evidence="11" key="1">
    <citation type="journal article" date="2002" name="Science">
        <title>The draft genome of Ciona intestinalis: insights into chordate and vertebrate origins.</title>
        <authorList>
            <person name="Dehal P."/>
            <person name="Satou Y."/>
            <person name="Campbell R.K."/>
            <person name="Chapman J."/>
            <person name="Degnan B."/>
            <person name="De Tomaso A."/>
            <person name="Davidson B."/>
            <person name="Di Gregorio A."/>
            <person name="Gelpke M."/>
            <person name="Goodstein D.M."/>
            <person name="Harafuji N."/>
            <person name="Hastings K.E."/>
            <person name="Ho I."/>
            <person name="Hotta K."/>
            <person name="Huang W."/>
            <person name="Kawashima T."/>
            <person name="Lemaire P."/>
            <person name="Martinez D."/>
            <person name="Meinertzhagen I.A."/>
            <person name="Necula S."/>
            <person name="Nonaka M."/>
            <person name="Putnam N."/>
            <person name="Rash S."/>
            <person name="Saiga H."/>
            <person name="Satake M."/>
            <person name="Terry A."/>
            <person name="Yamada L."/>
            <person name="Wang H.G."/>
            <person name="Awazu S."/>
            <person name="Azumi K."/>
            <person name="Boore J."/>
            <person name="Branno M."/>
            <person name="Chin-Bow S."/>
            <person name="DeSantis R."/>
            <person name="Doyle S."/>
            <person name="Francino P."/>
            <person name="Keys D.N."/>
            <person name="Haga S."/>
            <person name="Hayashi H."/>
            <person name="Hino K."/>
            <person name="Imai K.S."/>
            <person name="Inaba K."/>
            <person name="Kano S."/>
            <person name="Kobayashi K."/>
            <person name="Kobayashi M."/>
            <person name="Lee B.I."/>
            <person name="Makabe K.W."/>
            <person name="Manohar C."/>
            <person name="Matassi G."/>
            <person name="Medina M."/>
            <person name="Mochizuki Y."/>
            <person name="Mount S."/>
            <person name="Morishita T."/>
            <person name="Miura S."/>
            <person name="Nakayama A."/>
            <person name="Nishizaka S."/>
            <person name="Nomoto H."/>
            <person name="Ohta F."/>
            <person name="Oishi K."/>
            <person name="Rigoutsos I."/>
            <person name="Sano M."/>
            <person name="Sasaki A."/>
            <person name="Sasakura Y."/>
            <person name="Shoguchi E."/>
            <person name="Shin-i T."/>
            <person name="Spagnuolo A."/>
            <person name="Stainier D."/>
            <person name="Suzuki M.M."/>
            <person name="Tassy O."/>
            <person name="Takatori N."/>
            <person name="Tokuoka M."/>
            <person name="Yagi K."/>
            <person name="Yoshizaki F."/>
            <person name="Wada S."/>
            <person name="Zhang C."/>
            <person name="Hyatt P.D."/>
            <person name="Larimer F."/>
            <person name="Detter C."/>
            <person name="Doggett N."/>
            <person name="Glavina T."/>
            <person name="Hawkins T."/>
            <person name="Richardson P."/>
            <person name="Lucas S."/>
            <person name="Kohara Y."/>
            <person name="Levine M."/>
            <person name="Satoh N."/>
            <person name="Rokhsar D.S."/>
        </authorList>
    </citation>
    <scope>NUCLEOTIDE SEQUENCE [LARGE SCALE GENOMIC DNA]</scope>
</reference>
<dbReference type="Pfam" id="PF00209">
    <property type="entry name" value="SNF"/>
    <property type="match status" value="1"/>
</dbReference>
<keyword evidence="11" id="KW-1185">Reference proteome</keyword>
<keyword evidence="2 8" id="KW-0813">Transport</keyword>
<feature type="transmembrane region" description="Helical" evidence="9">
    <location>
        <begin position="404"/>
        <end position="427"/>
    </location>
</feature>
<dbReference type="OMA" id="KWSSKIV"/>
<evidence type="ECO:0000256" key="6">
    <source>
        <dbReference type="PIRSR" id="PIRSR600175-1"/>
    </source>
</evidence>
<feature type="transmembrane region" description="Helical" evidence="9">
    <location>
        <begin position="84"/>
        <end position="111"/>
    </location>
</feature>
<dbReference type="EMBL" id="EAAA01002144">
    <property type="status" value="NOT_ANNOTATED_CDS"/>
    <property type="molecule type" value="Genomic_DNA"/>
</dbReference>
<dbReference type="InterPro" id="IPR000175">
    <property type="entry name" value="Na/ntran_symport"/>
</dbReference>
<dbReference type="GO" id="GO:0046872">
    <property type="term" value="F:metal ion binding"/>
    <property type="evidence" value="ECO:0007669"/>
    <property type="project" value="UniProtKB-KW"/>
</dbReference>
<dbReference type="GeneTree" id="ENSGT00940000154583"/>
<keyword evidence="7" id="KW-1015">Disulfide bond</keyword>
<feature type="transmembrane region" description="Helical" evidence="9">
    <location>
        <begin position="298"/>
        <end position="324"/>
    </location>
</feature>
<feature type="transmembrane region" description="Helical" evidence="9">
    <location>
        <begin position="12"/>
        <end position="31"/>
    </location>
</feature>
<dbReference type="PROSITE" id="PS00610">
    <property type="entry name" value="NA_NEUROTRAN_SYMP_1"/>
    <property type="match status" value="1"/>
</dbReference>
<dbReference type="GO" id="GO:0042995">
    <property type="term" value="C:cell projection"/>
    <property type="evidence" value="ECO:0000318"/>
    <property type="project" value="GO_Central"/>
</dbReference>
<sequence>MVQHEPRQKWAKPFDFLFSTVGYVVGLGNLWRFPYLCFENGGGAFLIPYTLSVIFIAIPVIILETSFGQYCQQGVSKSWNRVPLFKGVGLAGMITIFHSSVYYVIILAWAAKYLVASFQFPLPWTSCGNSWNTESCVEVGRRDVLNVTGNIAYNDPGRNTSLETTAAEEFWSKQVLQSSDGIENIGSILPDLVLYFLLLWVGLYICTFKGIKWSSKIVYVTATLPIVLIIIILVHTSQLDGASNGIYLYLTPNMTKLANPSVWISAATQATFSFGSGRGSMLVMSSFNQYNHNFLRDAVTIGICDTVASFLSGFAVFASLGFMAKQLNTTVLDVAKSGPGLVFIAHPQSISLLPHPQIWSCLFFITLILLGFDSEFVFLEVFVTFIVDCSSRIRSYRWHREVTTAIVCTVMCLIGLSMVTEGGIYVFEIYNNYAVAGWCLFLLATTELIAIAWVYGIDVHFRGMTDMLGPFRGKLYLKLCWKYITPSICLAIIVYYLTGFKLLKIGNYVFSVWAQFLGHLMSLSSVLFIPGYALYIKLKLKKPFSENLQHYIPAW</sequence>
<evidence type="ECO:0000256" key="8">
    <source>
        <dbReference type="RuleBase" id="RU003732"/>
    </source>
</evidence>
<keyword evidence="4 9" id="KW-1133">Transmembrane helix</keyword>
<protein>
    <recommendedName>
        <fullName evidence="8">Transporter</fullName>
    </recommendedName>
</protein>
<comment type="similarity">
    <text evidence="8">Belongs to the sodium:neurotransmitter symporter (SNF) (TC 2.A.22) family.</text>
</comment>
<evidence type="ECO:0000256" key="2">
    <source>
        <dbReference type="ARBA" id="ARBA00022448"/>
    </source>
</evidence>
<feature type="binding site" evidence="6">
    <location>
        <position position="374"/>
    </location>
    <ligand>
        <name>Na(+)</name>
        <dbReference type="ChEBI" id="CHEBI:29101"/>
        <label>1</label>
    </ligand>
</feature>
<dbReference type="PANTHER" id="PTHR11616:SF289">
    <property type="entry name" value="TRANSPORTER"/>
    <property type="match status" value="1"/>
</dbReference>
<evidence type="ECO:0000256" key="3">
    <source>
        <dbReference type="ARBA" id="ARBA00022692"/>
    </source>
</evidence>
<dbReference type="SUPFAM" id="SSF161070">
    <property type="entry name" value="SNF-like"/>
    <property type="match status" value="1"/>
</dbReference>
<dbReference type="CDD" id="cd11496">
    <property type="entry name" value="SLC6sbd-TauT-like"/>
    <property type="match status" value="1"/>
</dbReference>
<dbReference type="NCBIfam" id="NF037979">
    <property type="entry name" value="Na_transp"/>
    <property type="match status" value="1"/>
</dbReference>
<keyword evidence="8" id="KW-0769">Symport</keyword>
<dbReference type="Proteomes" id="UP000008144">
    <property type="component" value="Chromosome 5"/>
</dbReference>
<feature type="binding site" evidence="6">
    <location>
        <position position="273"/>
    </location>
    <ligand>
        <name>Na(+)</name>
        <dbReference type="ChEBI" id="CHEBI:29101"/>
        <label>1</label>
    </ligand>
</feature>
<dbReference type="PRINTS" id="PR00176">
    <property type="entry name" value="NANEUSMPORT"/>
</dbReference>
<organism evidence="10 11">
    <name type="scientific">Ciona intestinalis</name>
    <name type="common">Transparent sea squirt</name>
    <name type="synonym">Ascidia intestinalis</name>
    <dbReference type="NCBI Taxonomy" id="7719"/>
    <lineage>
        <taxon>Eukaryota</taxon>
        <taxon>Metazoa</taxon>
        <taxon>Chordata</taxon>
        <taxon>Tunicata</taxon>
        <taxon>Ascidiacea</taxon>
        <taxon>Phlebobranchia</taxon>
        <taxon>Cionidae</taxon>
        <taxon>Ciona</taxon>
    </lineage>
</organism>
<feature type="disulfide bond" evidence="7">
    <location>
        <begin position="127"/>
        <end position="136"/>
    </location>
</feature>
<keyword evidence="5 9" id="KW-0472">Membrane</keyword>
<feature type="transmembrane region" description="Helical" evidence="9">
    <location>
        <begin position="516"/>
        <end position="535"/>
    </location>
</feature>
<keyword evidence="6" id="KW-0915">Sodium</keyword>
<accession>F6QSQ2</accession>
<dbReference type="InParanoid" id="F6QSQ2"/>
<proteinExistence type="inferred from homology"/>
<feature type="transmembrane region" description="Helical" evidence="9">
    <location>
        <begin position="475"/>
        <end position="496"/>
    </location>
</feature>
<evidence type="ECO:0000256" key="9">
    <source>
        <dbReference type="SAM" id="Phobius"/>
    </source>
</evidence>